<organism evidence="1 2">
    <name type="scientific">Plesiocystis pacifica SIR-1</name>
    <dbReference type="NCBI Taxonomy" id="391625"/>
    <lineage>
        <taxon>Bacteria</taxon>
        <taxon>Pseudomonadati</taxon>
        <taxon>Myxococcota</taxon>
        <taxon>Polyangia</taxon>
        <taxon>Nannocystales</taxon>
        <taxon>Nannocystaceae</taxon>
        <taxon>Plesiocystis</taxon>
    </lineage>
</organism>
<dbReference type="PROSITE" id="PS51257">
    <property type="entry name" value="PROKAR_LIPOPROTEIN"/>
    <property type="match status" value="1"/>
</dbReference>
<dbReference type="EMBL" id="ABCS01000061">
    <property type="protein sequence ID" value="EDM76660.1"/>
    <property type="molecule type" value="Genomic_DNA"/>
</dbReference>
<reference evidence="1 2" key="1">
    <citation type="submission" date="2007-06" db="EMBL/GenBank/DDBJ databases">
        <authorList>
            <person name="Shimkets L."/>
            <person name="Ferriera S."/>
            <person name="Johnson J."/>
            <person name="Kravitz S."/>
            <person name="Beeson K."/>
            <person name="Sutton G."/>
            <person name="Rogers Y.-H."/>
            <person name="Friedman R."/>
            <person name="Frazier M."/>
            <person name="Venter J.C."/>
        </authorList>
    </citation>
    <scope>NUCLEOTIDE SEQUENCE [LARGE SCALE GENOMIC DNA]</scope>
    <source>
        <strain evidence="1 2">SIR-1</strain>
    </source>
</reference>
<evidence type="ECO:0000313" key="1">
    <source>
        <dbReference type="EMBL" id="EDM76660.1"/>
    </source>
</evidence>
<accession>A6GBY7</accession>
<keyword evidence="2" id="KW-1185">Reference proteome</keyword>
<dbReference type="RefSeq" id="WP_006974228.1">
    <property type="nucleotide sequence ID" value="NZ_ABCS01000061.1"/>
</dbReference>
<protein>
    <recommendedName>
        <fullName evidence="3">Lipoprotein</fullName>
    </recommendedName>
</protein>
<comment type="caution">
    <text evidence="1">The sequence shown here is derived from an EMBL/GenBank/DDBJ whole genome shotgun (WGS) entry which is preliminary data.</text>
</comment>
<dbReference type="STRING" id="391625.PPSIR1_18362"/>
<dbReference type="Proteomes" id="UP000005801">
    <property type="component" value="Unassembled WGS sequence"/>
</dbReference>
<name>A6GBY7_9BACT</name>
<proteinExistence type="predicted"/>
<dbReference type="OrthoDB" id="9844499at2"/>
<evidence type="ECO:0008006" key="3">
    <source>
        <dbReference type="Google" id="ProtNLM"/>
    </source>
</evidence>
<evidence type="ECO:0000313" key="2">
    <source>
        <dbReference type="Proteomes" id="UP000005801"/>
    </source>
</evidence>
<sequence length="185" mass="19528">MSAKRPALDRVPILAGALALLAGTSLGCGWIDKAAAEETKVVVFSAGPATSIAVDGGEAVELSAGKFRSFAVGPGEHELVFDGEREVRVTLEAFDRWVVPSVEGQCFFSIDVGSSHYSADGKNGLGGPGISNRRTESEAFKFPANTYLTEKELPDSVSSGTLVYMLRSLPCEQIDELQSGLEASK</sequence>
<gene>
    <name evidence="1" type="ORF">PPSIR1_18362</name>
</gene>
<dbReference type="AlphaFoldDB" id="A6GBY7"/>